<dbReference type="EMBL" id="FMSV02000217">
    <property type="protein sequence ID" value="SEH05370.1"/>
    <property type="molecule type" value="Genomic_DNA"/>
</dbReference>
<name>A0A1H6F5F7_9GAMM</name>
<evidence type="ECO:0000256" key="1">
    <source>
        <dbReference type="SAM" id="MobiDB-lite"/>
    </source>
</evidence>
<dbReference type="OrthoDB" id="1444101at2"/>
<evidence type="ECO:0000313" key="2">
    <source>
        <dbReference type="EMBL" id="SEH05370.1"/>
    </source>
</evidence>
<feature type="compositionally biased region" description="Polar residues" evidence="1">
    <location>
        <begin position="38"/>
        <end position="54"/>
    </location>
</feature>
<dbReference type="Proteomes" id="UP000236724">
    <property type="component" value="Unassembled WGS sequence"/>
</dbReference>
<dbReference type="AlphaFoldDB" id="A0A1H6F5F7"/>
<sequence length="134" mass="13947">MAFQDGKLMRITVGGKEIFHEVSVSLSGGTEFKDVATKDTSGTESTPGSKSWTASVEGVASADVTTEHDLKAMVDLWNAQTLSAITVTDSVSGNIEFGGNAYIENWSVDAANEESVTFSYSLKGSGALTVGSVA</sequence>
<reference evidence="2 3" key="1">
    <citation type="submission" date="2016-10" db="EMBL/GenBank/DDBJ databases">
        <authorList>
            <person name="de Groot N.N."/>
        </authorList>
    </citation>
    <scope>NUCLEOTIDE SEQUENCE [LARGE SCALE GENOMIC DNA]</scope>
    <source>
        <strain evidence="2">MBHS1</strain>
    </source>
</reference>
<keyword evidence="3" id="KW-1185">Reference proteome</keyword>
<feature type="region of interest" description="Disordered" evidence="1">
    <location>
        <begin position="34"/>
        <end position="54"/>
    </location>
</feature>
<dbReference type="Pfam" id="PF06199">
    <property type="entry name" value="Phage_tail_2"/>
    <property type="match status" value="1"/>
</dbReference>
<protein>
    <submittedName>
        <fullName evidence="2">Phage major tail protein 2</fullName>
    </submittedName>
</protein>
<dbReference type="InterPro" id="IPR011855">
    <property type="entry name" value="Phgtail_TP901_1"/>
</dbReference>
<dbReference type="RefSeq" id="WP_103919313.1">
    <property type="nucleotide sequence ID" value="NZ_FMSV02000217.1"/>
</dbReference>
<organism evidence="2 3">
    <name type="scientific">Candidatus Venteria ishoeyi</name>
    <dbReference type="NCBI Taxonomy" id="1899563"/>
    <lineage>
        <taxon>Bacteria</taxon>
        <taxon>Pseudomonadati</taxon>
        <taxon>Pseudomonadota</taxon>
        <taxon>Gammaproteobacteria</taxon>
        <taxon>Thiotrichales</taxon>
        <taxon>Thiotrichaceae</taxon>
        <taxon>Venteria</taxon>
    </lineage>
</organism>
<gene>
    <name evidence="2" type="ORF">MBHS_01223</name>
</gene>
<evidence type="ECO:0000313" key="3">
    <source>
        <dbReference type="Proteomes" id="UP000236724"/>
    </source>
</evidence>
<proteinExistence type="predicted"/>
<accession>A0A1H6F5F7</accession>